<dbReference type="RefSeq" id="WP_347438210.1">
    <property type="nucleotide sequence ID" value="NZ_CP089291.1"/>
</dbReference>
<dbReference type="Pfam" id="PF00534">
    <property type="entry name" value="Glycos_transf_1"/>
    <property type="match status" value="1"/>
</dbReference>
<keyword evidence="3" id="KW-0328">Glycosyltransferase</keyword>
<gene>
    <name evidence="3" type="ORF">LSG31_04505</name>
</gene>
<dbReference type="EMBL" id="CP089291">
    <property type="protein sequence ID" value="UOF91519.1"/>
    <property type="molecule type" value="Genomic_DNA"/>
</dbReference>
<keyword evidence="4" id="KW-1185">Reference proteome</keyword>
<evidence type="ECO:0000313" key="3">
    <source>
        <dbReference type="EMBL" id="UOF91519.1"/>
    </source>
</evidence>
<evidence type="ECO:0000313" key="4">
    <source>
        <dbReference type="Proteomes" id="UP000830167"/>
    </source>
</evidence>
<keyword evidence="3" id="KW-0808">Transferase</keyword>
<dbReference type="Proteomes" id="UP000830167">
    <property type="component" value="Chromosome"/>
</dbReference>
<dbReference type="InterPro" id="IPR050194">
    <property type="entry name" value="Glycosyltransferase_grp1"/>
</dbReference>
<dbReference type="PANTHER" id="PTHR45947:SF3">
    <property type="entry name" value="SULFOQUINOVOSYL TRANSFERASE SQD2"/>
    <property type="match status" value="1"/>
</dbReference>
<sequence length="365" mass="40539">MSNKPIRVLYIIGGGEFGGAEQHVLSLMKGFEASAVTPQVACFYDALFAKRVQQAEIPVTSLGQGVFKSFQILRKIIHNFRPQIIHTHGVRANVLGRIVGKGFGIPLITTVHSCFALDYPKYLKRTIFYTLEKATRPAVHTYIAVSRAMKKDLVEQHVHPKKIQVIYNGIDTTLFVPGRKAQRDAAKQHTANDDRPVVLTVARLHPVKGHKDLLQAIEHVQTPARYVFVGDGEMRPELESIIRERSLPVDMVGHQDAIVPFYQQADLVVQPSISEGFSLSMAEALACGVPVVATRVGGCIEIASHVKSGASLVKAGDPLELAAGIDRMLQQPEMPDRKAIERMFSIQQMCEHTYNLYERVAKHHK</sequence>
<dbReference type="Pfam" id="PF13439">
    <property type="entry name" value="Glyco_transf_4"/>
    <property type="match status" value="1"/>
</dbReference>
<evidence type="ECO:0000259" key="2">
    <source>
        <dbReference type="Pfam" id="PF13439"/>
    </source>
</evidence>
<proteinExistence type="predicted"/>
<evidence type="ECO:0000259" key="1">
    <source>
        <dbReference type="Pfam" id="PF00534"/>
    </source>
</evidence>
<dbReference type="GO" id="GO:0016757">
    <property type="term" value="F:glycosyltransferase activity"/>
    <property type="evidence" value="ECO:0007669"/>
    <property type="project" value="UniProtKB-KW"/>
</dbReference>
<accession>A0ABY4CND7</accession>
<dbReference type="Gene3D" id="3.40.50.2000">
    <property type="entry name" value="Glycogen Phosphorylase B"/>
    <property type="match status" value="2"/>
</dbReference>
<dbReference type="SUPFAM" id="SSF53756">
    <property type="entry name" value="UDP-Glycosyltransferase/glycogen phosphorylase"/>
    <property type="match status" value="1"/>
</dbReference>
<dbReference type="InterPro" id="IPR028098">
    <property type="entry name" value="Glyco_trans_4-like_N"/>
</dbReference>
<reference evidence="3" key="1">
    <citation type="submission" date="2021-12" db="EMBL/GenBank/DDBJ databases">
        <title>Alicyclobacillaceae gen. nov., sp. nov., isolated from chalcocite enrichment system.</title>
        <authorList>
            <person name="Jiang Z."/>
        </authorList>
    </citation>
    <scope>NUCLEOTIDE SEQUENCE</scope>
    <source>
        <strain evidence="3">MYW30-H2</strain>
    </source>
</reference>
<dbReference type="EC" id="2.4.-.-" evidence="3"/>
<organism evidence="3 4">
    <name type="scientific">Fodinisporobacter ferrooxydans</name>
    <dbReference type="NCBI Taxonomy" id="2901836"/>
    <lineage>
        <taxon>Bacteria</taxon>
        <taxon>Bacillati</taxon>
        <taxon>Bacillota</taxon>
        <taxon>Bacilli</taxon>
        <taxon>Bacillales</taxon>
        <taxon>Alicyclobacillaceae</taxon>
        <taxon>Fodinisporobacter</taxon>
    </lineage>
</organism>
<dbReference type="PANTHER" id="PTHR45947">
    <property type="entry name" value="SULFOQUINOVOSYL TRANSFERASE SQD2"/>
    <property type="match status" value="1"/>
</dbReference>
<feature type="domain" description="Glycosyl transferase family 1" evidence="1">
    <location>
        <begin position="184"/>
        <end position="337"/>
    </location>
</feature>
<feature type="domain" description="Glycosyltransferase subfamily 4-like N-terminal" evidence="2">
    <location>
        <begin position="17"/>
        <end position="173"/>
    </location>
</feature>
<protein>
    <submittedName>
        <fullName evidence="3">Glycosyltransferase</fullName>
        <ecNumber evidence="3">2.4.-.-</ecNumber>
    </submittedName>
</protein>
<name>A0ABY4CND7_9BACL</name>
<dbReference type="InterPro" id="IPR001296">
    <property type="entry name" value="Glyco_trans_1"/>
</dbReference>